<dbReference type="PROSITE" id="PS51470">
    <property type="entry name" value="FG_GAP"/>
    <property type="match status" value="1"/>
</dbReference>
<dbReference type="SUPFAM" id="SSF69318">
    <property type="entry name" value="Integrin alpha N-terminal domain"/>
    <property type="match status" value="1"/>
</dbReference>
<dbReference type="Pfam" id="PF14312">
    <property type="entry name" value="FG-GAP_2"/>
    <property type="match status" value="6"/>
</dbReference>
<evidence type="ECO:0008006" key="7">
    <source>
        <dbReference type="Google" id="ProtNLM"/>
    </source>
</evidence>
<name>A0A5S3WHA4_9GAMM</name>
<dbReference type="AlphaFoldDB" id="A0A5S3WHA4"/>
<feature type="chain" id="PRO_5024428570" description="Integrin" evidence="4">
    <location>
        <begin position="36"/>
        <end position="440"/>
    </location>
</feature>
<comment type="caution">
    <text evidence="5">The sequence shown here is derived from an EMBL/GenBank/DDBJ whole genome shotgun (WGS) entry which is preliminary data.</text>
</comment>
<dbReference type="EMBL" id="PNCI01000050">
    <property type="protein sequence ID" value="TMP26137.1"/>
    <property type="molecule type" value="Genomic_DNA"/>
</dbReference>
<dbReference type="InterPro" id="IPR013517">
    <property type="entry name" value="FG-GAP"/>
</dbReference>
<feature type="signal peptide" evidence="4">
    <location>
        <begin position="1"/>
        <end position="35"/>
    </location>
</feature>
<evidence type="ECO:0000256" key="1">
    <source>
        <dbReference type="ARBA" id="ARBA00022729"/>
    </source>
</evidence>
<dbReference type="Gene3D" id="2.130.10.130">
    <property type="entry name" value="Integrin alpha, N-terminal"/>
    <property type="match status" value="3"/>
</dbReference>
<organism evidence="5 6">
    <name type="scientific">Pseudoalteromonas rubra</name>
    <dbReference type="NCBI Taxonomy" id="43658"/>
    <lineage>
        <taxon>Bacteria</taxon>
        <taxon>Pseudomonadati</taxon>
        <taxon>Pseudomonadota</taxon>
        <taxon>Gammaproteobacteria</taxon>
        <taxon>Alteromonadales</taxon>
        <taxon>Pseudoalteromonadaceae</taxon>
        <taxon>Pseudoalteromonas</taxon>
    </lineage>
</organism>
<accession>A0A5S3WHA4</accession>
<evidence type="ECO:0000256" key="3">
    <source>
        <dbReference type="ARBA" id="ARBA00023180"/>
    </source>
</evidence>
<evidence type="ECO:0000256" key="4">
    <source>
        <dbReference type="SAM" id="SignalP"/>
    </source>
</evidence>
<reference evidence="5 6" key="1">
    <citation type="submission" date="2018-01" db="EMBL/GenBank/DDBJ databases">
        <authorList>
            <person name="Paulsen S."/>
            <person name="Gram L.K."/>
        </authorList>
    </citation>
    <scope>NUCLEOTIDE SEQUENCE [LARGE SCALE GENOMIC DNA]</scope>
    <source>
        <strain evidence="5 6">S2676</strain>
    </source>
</reference>
<dbReference type="PANTHER" id="PTHR36220">
    <property type="entry name" value="UNNAMED PRODUCT"/>
    <property type="match status" value="1"/>
</dbReference>
<evidence type="ECO:0000313" key="6">
    <source>
        <dbReference type="Proteomes" id="UP000310249"/>
    </source>
</evidence>
<sequence>MLDSIKIKGRNVTVRSTIKLSVCVILTALAGHSVAQDRLLANDGKAQDYFGYGAAIDGNTVLVGAHQADVNGIKDGGVGYVYVLGDKGWQQQGKLVAEPLFADGTLGGKVVLNNNIAMLGGMRRDDKGEDAGAVVAFERNADTWTQTQIFTAPDAKPGDAFGQSLALTDTTLVIGAPRNDTKANDAGAAYIFQRTGNGWRYHSKIMASDGTAGDLFGIDVAVDGNTIVVGADLHDKTAENAGAVYVYVLKDNQWQQQAKLMASDGGDTDIFGVRVAISGDTALISARRDDVEGLGVDAGSAYIFERNGTRWTEAQKLTSPDGAADDRFGRGVALSGDMAIISAMNHDAQGKDTGALYVYKKRADGWYYSSKVVAKNAQPGDQLGWNVGLSDGKAVIATPHHDANGKESGAVYVQDLNQYSAFHIENHISVAEKGKVKSSQ</sequence>
<dbReference type="Proteomes" id="UP000310249">
    <property type="component" value="Unassembled WGS sequence"/>
</dbReference>
<dbReference type="SMART" id="SM00191">
    <property type="entry name" value="Int_alpha"/>
    <property type="match status" value="3"/>
</dbReference>
<keyword evidence="2" id="KW-0677">Repeat</keyword>
<reference evidence="6" key="2">
    <citation type="submission" date="2019-06" db="EMBL/GenBank/DDBJ databases">
        <title>Co-occurence of chitin degradation, pigmentation and bioactivity in marine Pseudoalteromonas.</title>
        <authorList>
            <person name="Sonnenschein E.C."/>
            <person name="Bech P.K."/>
        </authorList>
    </citation>
    <scope>NUCLEOTIDE SEQUENCE [LARGE SCALE GENOMIC DNA]</scope>
    <source>
        <strain evidence="6">S2676</strain>
    </source>
</reference>
<gene>
    <name evidence="5" type="ORF">CWB99_19340</name>
</gene>
<evidence type="ECO:0000313" key="5">
    <source>
        <dbReference type="EMBL" id="TMP26137.1"/>
    </source>
</evidence>
<evidence type="ECO:0000256" key="2">
    <source>
        <dbReference type="ARBA" id="ARBA00022737"/>
    </source>
</evidence>
<dbReference type="OrthoDB" id="9782766at2"/>
<proteinExistence type="predicted"/>
<protein>
    <recommendedName>
        <fullName evidence="7">Integrin</fullName>
    </recommendedName>
</protein>
<keyword evidence="3" id="KW-0325">Glycoprotein</keyword>
<dbReference type="PANTHER" id="PTHR36220:SF1">
    <property type="entry name" value="GAMMA TUBULIN COMPLEX COMPONENT C-TERMINAL DOMAIN-CONTAINING PROTEIN"/>
    <property type="match status" value="1"/>
</dbReference>
<dbReference type="InterPro" id="IPR013519">
    <property type="entry name" value="Int_alpha_beta-p"/>
</dbReference>
<keyword evidence="1 4" id="KW-0732">Signal</keyword>
<dbReference type="InterPro" id="IPR028994">
    <property type="entry name" value="Integrin_alpha_N"/>
</dbReference>